<name>A0ABQ5SMV5_9CHLO</name>
<dbReference type="InterPro" id="IPR036457">
    <property type="entry name" value="PPM-type-like_dom_sf"/>
</dbReference>
<organism evidence="2 3">
    <name type="scientific">Volvox africanus</name>
    <dbReference type="NCBI Taxonomy" id="51714"/>
    <lineage>
        <taxon>Eukaryota</taxon>
        <taxon>Viridiplantae</taxon>
        <taxon>Chlorophyta</taxon>
        <taxon>core chlorophytes</taxon>
        <taxon>Chlorophyceae</taxon>
        <taxon>CS clade</taxon>
        <taxon>Chlamydomonadales</taxon>
        <taxon>Volvocaceae</taxon>
        <taxon>Volvox</taxon>
    </lineage>
</organism>
<dbReference type="EMBL" id="BSDZ01000101">
    <property type="protein sequence ID" value="GLI70966.1"/>
    <property type="molecule type" value="Genomic_DNA"/>
</dbReference>
<reference evidence="2 3" key="1">
    <citation type="journal article" date="2023" name="IScience">
        <title>Expanded male sex-determining region conserved during the evolution of homothallism in the green alga Volvox.</title>
        <authorList>
            <person name="Yamamoto K."/>
            <person name="Matsuzaki R."/>
            <person name="Mahakham W."/>
            <person name="Heman W."/>
            <person name="Sekimoto H."/>
            <person name="Kawachi M."/>
            <person name="Minakuchi Y."/>
            <person name="Toyoda A."/>
            <person name="Nozaki H."/>
        </authorList>
    </citation>
    <scope>NUCLEOTIDE SEQUENCE [LARGE SCALE GENOMIC DNA]</scope>
    <source>
        <strain evidence="2 3">NIES-4468</strain>
    </source>
</reference>
<evidence type="ECO:0000256" key="1">
    <source>
        <dbReference type="SAM" id="MobiDB-lite"/>
    </source>
</evidence>
<dbReference type="SUPFAM" id="SSF81606">
    <property type="entry name" value="PP2C-like"/>
    <property type="match status" value="1"/>
</dbReference>
<feature type="compositionally biased region" description="Polar residues" evidence="1">
    <location>
        <begin position="1073"/>
        <end position="1088"/>
    </location>
</feature>
<dbReference type="Proteomes" id="UP001165090">
    <property type="component" value="Unassembled WGS sequence"/>
</dbReference>
<feature type="region of interest" description="Disordered" evidence="1">
    <location>
        <begin position="850"/>
        <end position="1033"/>
    </location>
</feature>
<feature type="region of interest" description="Disordered" evidence="1">
    <location>
        <begin position="1055"/>
        <end position="1114"/>
    </location>
</feature>
<feature type="compositionally biased region" description="Low complexity" evidence="1">
    <location>
        <begin position="1103"/>
        <end position="1114"/>
    </location>
</feature>
<feature type="compositionally biased region" description="Polar residues" evidence="1">
    <location>
        <begin position="921"/>
        <end position="932"/>
    </location>
</feature>
<evidence type="ECO:0000313" key="2">
    <source>
        <dbReference type="EMBL" id="GLI70966.1"/>
    </source>
</evidence>
<feature type="compositionally biased region" description="Polar residues" evidence="1">
    <location>
        <begin position="608"/>
        <end position="622"/>
    </location>
</feature>
<accession>A0ABQ5SMV5</accession>
<evidence type="ECO:0000313" key="3">
    <source>
        <dbReference type="Proteomes" id="UP001165090"/>
    </source>
</evidence>
<feature type="compositionally biased region" description="Polar residues" evidence="1">
    <location>
        <begin position="972"/>
        <end position="984"/>
    </location>
</feature>
<feature type="compositionally biased region" description="Low complexity" evidence="1">
    <location>
        <begin position="1055"/>
        <end position="1072"/>
    </location>
</feature>
<feature type="compositionally biased region" description="Low complexity" evidence="1">
    <location>
        <begin position="579"/>
        <end position="589"/>
    </location>
</feature>
<feature type="compositionally biased region" description="Low complexity" evidence="1">
    <location>
        <begin position="1008"/>
        <end position="1018"/>
    </location>
</feature>
<sequence>MGCCQSRVIEKHHDRNRSEALPLPDICYPDKIGYGGVKVLTSSASASGASSASSSGRTYTRLVVGPEWLFAALFEAHGGSGLDGRGGGSDAAARFCAEQCYPEFQRAVEATGSSASGTNDNNMSVILTSTLKALDRRFLTEASITRQDRWASGCTAVLLHITLGARPQATVASLGPCAAVVGQRRGGLASATSAPLVLCGGAANSHDALQGFLAALAAEQQPAPMKPGRTFLKKELKNLFKRPSAKDMPRQFSELPILPGGEPEYNHGLDAPQALGFGCGKGMQLVPSGKAAAAEQRQEARVGMQVKTASHVLGPGDDCLVLLSGGAVASIAPADVALLMHRMGRLAGIPYEAKARPLRPDAARGPVAQLDNLGVAGPPVVTKPATVAAAISPFNAARLLVHQAVANVAARRPRASVGPVGIMAFALEWPRSSDDSGAAAAAIGNSVSAVCAAAASAVTNRQRAQYLWQLLRLYYKVPHKRRTTIISKWHEVFDRVVGEGKRTANLKETAAWLRLGAAVKVSAAGNVQCLSSREDAEQLARTPPRKTSPAPRQNHFSAGGIPSVSPLRGAGGQRLSNRPPLSASGASAHPPSPTSALGGIAIAHRSPSMGSTPGRQRFQSLTPGPAGTPRCSSAREALAAIADAAAVAIISAASPKVDPVVACYAGSQPAAAARPPSHHGPVGLLEAEGIDRQYMSGHKLRGQEATDGGCEAALSPNLIRASQKSFAGSSGAIPVASAAGFAANAPVAASDRTSNASSIAWGPKECGNEEHSIAFLKDLSDGFSTRRSSRGSTSKLAKEEAATAAVVVAASGSSVSQLSPGGMGGYEGEVVGAASAGETTAATAAMTMRIPSRSSGGGSVSSPSAPDSARSPLSRIPTLLLKPGPAGATSAAHATPRLSMPGSGTPVYQPTPASAGVVNAPTANVTPPTRGSNTWGGAAPTTPPPSTAPNSARSGSSRLPRPPNLNIPAAVPSTSPAGSVSNRSLFGGSDAGSIPRSNSARPPRLEVPASSTAAPAAAAGGGDMRHGDDLDLLSPDDDQLAAWALEAVDALGASAKKPSPSVSASASASASPRLQQHPTSARSKSGLSGRTFANGVRSGGVGTPSSGGVRSGMGSRIPLSPRFLMFRTGPCRLSINTRSMLLPSGSGSGYNSPPSLLLPPLAPLLLLRLLLLSGYTMGLGGTMPSRMKVETTRWATAARGVPPPVWRSHLHMII</sequence>
<comment type="caution">
    <text evidence="2">The sequence shown here is derived from an EMBL/GenBank/DDBJ whole genome shotgun (WGS) entry which is preliminary data.</text>
</comment>
<gene>
    <name evidence="2" type="ORF">VaNZ11_016068</name>
</gene>
<feature type="non-terminal residue" evidence="2">
    <location>
        <position position="1214"/>
    </location>
</feature>
<feature type="region of interest" description="Disordered" evidence="1">
    <location>
        <begin position="534"/>
        <end position="630"/>
    </location>
</feature>
<protein>
    <submittedName>
        <fullName evidence="2">Uncharacterized protein</fullName>
    </submittedName>
</protein>
<proteinExistence type="predicted"/>
<keyword evidence="3" id="KW-1185">Reference proteome</keyword>
<feature type="compositionally biased region" description="Low complexity" evidence="1">
    <location>
        <begin position="850"/>
        <end position="875"/>
    </location>
</feature>
<dbReference type="Gene3D" id="3.60.40.10">
    <property type="entry name" value="PPM-type phosphatase domain"/>
    <property type="match status" value="1"/>
</dbReference>